<evidence type="ECO:0000256" key="2">
    <source>
        <dbReference type="SAM" id="Phobius"/>
    </source>
</evidence>
<evidence type="ECO:0000313" key="3">
    <source>
        <dbReference type="EMBL" id="HAC6886283.1"/>
    </source>
</evidence>
<comment type="caution">
    <text evidence="3">The sequence shown here is derived from an EMBL/GenBank/DDBJ whole genome shotgun (WGS) entry which is preliminary data.</text>
</comment>
<feature type="coiled-coil region" evidence="1">
    <location>
        <begin position="93"/>
        <end position="127"/>
    </location>
</feature>
<keyword evidence="1" id="KW-0175">Coiled coil</keyword>
<name>A0A3Z5BMT5_SALET</name>
<protein>
    <submittedName>
        <fullName evidence="3">Uncharacterized protein</fullName>
    </submittedName>
</protein>
<dbReference type="EMBL" id="DAAMJF010000103">
    <property type="protein sequence ID" value="HAC6886283.1"/>
    <property type="molecule type" value="Genomic_DNA"/>
</dbReference>
<gene>
    <name evidence="3" type="ORF">G0D71_23460</name>
</gene>
<keyword evidence="2" id="KW-1133">Transmembrane helix</keyword>
<proteinExistence type="predicted"/>
<reference evidence="3" key="1">
    <citation type="journal article" date="2018" name="Genome Biol.">
        <title>SKESA: strategic k-mer extension for scrupulous assemblies.</title>
        <authorList>
            <person name="Souvorov A."/>
            <person name="Agarwala R."/>
            <person name="Lipman D.J."/>
        </authorList>
    </citation>
    <scope>NUCLEOTIDE SEQUENCE</scope>
    <source>
        <strain evidence="3">13-0328</strain>
    </source>
</reference>
<feature type="transmembrane region" description="Helical" evidence="2">
    <location>
        <begin position="69"/>
        <end position="86"/>
    </location>
</feature>
<sequence length="129" mass="14870">MKKLSVYSRLSRKAGAKIYPNSNPDVHLHKADRIIPVRQEYAGAAAATAGRIAVEVERQTLRSMTYKRLYPWVLALSVLCLLPPFASMGVDMFHAKQAQAEMQRQQKQQLEEMNRRQQERINRLRSGIY</sequence>
<organism evidence="3">
    <name type="scientific">Salmonella enterica I</name>
    <dbReference type="NCBI Taxonomy" id="59201"/>
    <lineage>
        <taxon>Bacteria</taxon>
        <taxon>Pseudomonadati</taxon>
        <taxon>Pseudomonadota</taxon>
        <taxon>Gammaproteobacteria</taxon>
        <taxon>Enterobacterales</taxon>
        <taxon>Enterobacteriaceae</taxon>
        <taxon>Salmonella</taxon>
    </lineage>
</organism>
<evidence type="ECO:0000256" key="1">
    <source>
        <dbReference type="SAM" id="Coils"/>
    </source>
</evidence>
<reference evidence="3" key="2">
    <citation type="submission" date="2018-07" db="EMBL/GenBank/DDBJ databases">
        <authorList>
            <consortium name="NCBI Pathogen Detection Project"/>
        </authorList>
    </citation>
    <scope>NUCLEOTIDE SEQUENCE</scope>
    <source>
        <strain evidence="3">13-0328</strain>
    </source>
</reference>
<keyword evidence="2" id="KW-0812">Transmembrane</keyword>
<accession>A0A3Z5BMT5</accession>
<keyword evidence="2" id="KW-0472">Membrane</keyword>
<dbReference type="AlphaFoldDB" id="A0A3Z5BMT5"/>